<protein>
    <recommendedName>
        <fullName evidence="4">Pyruvate dehydrogenase E1 component subunit alpha</fullName>
        <ecNumber evidence="4">1.2.4.1</ecNumber>
    </recommendedName>
</protein>
<dbReference type="EMBL" id="JAYGII010000040">
    <property type="protein sequence ID" value="MEA5446577.1"/>
    <property type="molecule type" value="Genomic_DNA"/>
</dbReference>
<dbReference type="EC" id="1.2.4.1" evidence="4"/>
<keyword evidence="7" id="KW-1185">Reference proteome</keyword>
<dbReference type="GO" id="GO:0009083">
    <property type="term" value="P:branched-chain amino acid catabolic process"/>
    <property type="evidence" value="ECO:0007669"/>
    <property type="project" value="TreeGrafter"/>
</dbReference>
<dbReference type="PANTHER" id="PTHR43380:SF1">
    <property type="entry name" value="2-OXOISOVALERATE DEHYDROGENASE SUBUNIT ALPHA, MITOCHONDRIAL"/>
    <property type="match status" value="1"/>
</dbReference>
<keyword evidence="4 6" id="KW-0670">Pyruvate</keyword>
<evidence type="ECO:0000259" key="5">
    <source>
        <dbReference type="Pfam" id="PF00676"/>
    </source>
</evidence>
<dbReference type="InterPro" id="IPR017596">
    <property type="entry name" value="PdhA/BkdA"/>
</dbReference>
<comment type="catalytic activity">
    <reaction evidence="4">
        <text>N(6)-[(R)-lipoyl]-L-lysyl-[protein] + pyruvate + H(+) = N(6)-[(R)-S(8)-acetyldihydrolipoyl]-L-lysyl-[protein] + CO2</text>
        <dbReference type="Rhea" id="RHEA:19189"/>
        <dbReference type="Rhea" id="RHEA-COMP:10474"/>
        <dbReference type="Rhea" id="RHEA-COMP:10478"/>
        <dbReference type="ChEBI" id="CHEBI:15361"/>
        <dbReference type="ChEBI" id="CHEBI:15378"/>
        <dbReference type="ChEBI" id="CHEBI:16526"/>
        <dbReference type="ChEBI" id="CHEBI:83099"/>
        <dbReference type="ChEBI" id="CHEBI:83111"/>
        <dbReference type="EC" id="1.2.4.1"/>
    </reaction>
</comment>
<comment type="subunit">
    <text evidence="4">Heterodimer of an alpha and a beta chain.</text>
</comment>
<evidence type="ECO:0000313" key="6">
    <source>
        <dbReference type="EMBL" id="MEA5446577.1"/>
    </source>
</evidence>
<dbReference type="InterPro" id="IPR001017">
    <property type="entry name" value="DH_E1"/>
</dbReference>
<evidence type="ECO:0000256" key="4">
    <source>
        <dbReference type="RuleBase" id="RU366007"/>
    </source>
</evidence>
<sequence>MSIAAKFEIPFEQFLDPKGKPVKDLPKWADKEELLKLYKMMTKVRVFDTKAIALQRTGKLGTYASCLGHEAAHVGIGAAMIEEDAFCPMYREYGAQFMRGVKMSEVLLYWGGDERGSNFSGPQHDFPWCVPIATQYLHAAGSAMAFKYRGEKRAAVTVIGDGGTSEGDFYEALNAAGAWQLPFVGVTVNNKWAISVPLSKQTACETLAQKGIAAGMDCVQVDGNDIVAVRDVMQNALHKAREGQGPTFVEMMTYRLHDHTTADDARRYRSDDEVEAERKKEPLIRLRQYITDKGWWDEDQEKALLEECKQAVDAAVEEYQSIEAPGVEDMFDYHYEEITDPLAEQREIAIKEARRNG</sequence>
<dbReference type="GO" id="GO:0004739">
    <property type="term" value="F:pyruvate dehydrogenase (acetyl-transferring) activity"/>
    <property type="evidence" value="ECO:0007669"/>
    <property type="project" value="UniProtKB-UniRule"/>
</dbReference>
<dbReference type="InterPro" id="IPR029061">
    <property type="entry name" value="THDP-binding"/>
</dbReference>
<comment type="cofactor">
    <cofactor evidence="1 4">
        <name>thiamine diphosphate</name>
        <dbReference type="ChEBI" id="CHEBI:58937"/>
    </cofactor>
</comment>
<dbReference type="Proteomes" id="UP001302316">
    <property type="component" value="Unassembled WGS sequence"/>
</dbReference>
<comment type="function">
    <text evidence="4">The pyruvate dehydrogenase complex catalyzes the overall conversion of pyruvate to acetyl-CoA and CO(2). It contains multiple copies of three enzymatic components: pyruvate dehydrogenase (E1), dihydrolipoamide acetyltransferase (E2) and lipoamide dehydrogenase (E3).</text>
</comment>
<keyword evidence="3 4" id="KW-0786">Thiamine pyrophosphate</keyword>
<organism evidence="6 7">
    <name type="scientific">Natronospira elongata</name>
    <dbReference type="NCBI Taxonomy" id="3110268"/>
    <lineage>
        <taxon>Bacteria</taxon>
        <taxon>Pseudomonadati</taxon>
        <taxon>Pseudomonadota</taxon>
        <taxon>Gammaproteobacteria</taxon>
        <taxon>Natronospirales</taxon>
        <taxon>Natronospiraceae</taxon>
        <taxon>Natronospira</taxon>
    </lineage>
</organism>
<comment type="caution">
    <text evidence="6">The sequence shown here is derived from an EMBL/GenBank/DDBJ whole genome shotgun (WGS) entry which is preliminary data.</text>
</comment>
<keyword evidence="2 4" id="KW-0560">Oxidoreductase</keyword>
<gene>
    <name evidence="6" type="primary">pdhA</name>
    <name evidence="6" type="ORF">VCB98_12190</name>
</gene>
<evidence type="ECO:0000313" key="7">
    <source>
        <dbReference type="Proteomes" id="UP001302316"/>
    </source>
</evidence>
<evidence type="ECO:0000256" key="2">
    <source>
        <dbReference type="ARBA" id="ARBA00023002"/>
    </source>
</evidence>
<evidence type="ECO:0000256" key="3">
    <source>
        <dbReference type="ARBA" id="ARBA00023052"/>
    </source>
</evidence>
<dbReference type="PANTHER" id="PTHR43380">
    <property type="entry name" value="2-OXOISOVALERATE DEHYDROGENASE SUBUNIT ALPHA, MITOCHONDRIAL"/>
    <property type="match status" value="1"/>
</dbReference>
<proteinExistence type="predicted"/>
<dbReference type="CDD" id="cd02000">
    <property type="entry name" value="TPP_E1_PDC_ADC_BCADC"/>
    <property type="match status" value="1"/>
</dbReference>
<dbReference type="Gene3D" id="3.40.50.970">
    <property type="match status" value="1"/>
</dbReference>
<evidence type="ECO:0000256" key="1">
    <source>
        <dbReference type="ARBA" id="ARBA00001964"/>
    </source>
</evidence>
<reference evidence="6 7" key="1">
    <citation type="submission" date="2023-12" db="EMBL/GenBank/DDBJ databases">
        <title>Whole-genome sequencing of halo(alkali)philic microorganisms from hypersaline lakes.</title>
        <authorList>
            <person name="Sorokin D.Y."/>
            <person name="Merkel A.Y."/>
            <person name="Messina E."/>
            <person name="Yakimov M."/>
        </authorList>
    </citation>
    <scope>NUCLEOTIDE SEQUENCE [LARGE SCALE GENOMIC DNA]</scope>
    <source>
        <strain evidence="6 7">AB-CW1</strain>
    </source>
</reference>
<accession>A0AAP6MMV7</accession>
<dbReference type="RefSeq" id="WP_346052922.1">
    <property type="nucleotide sequence ID" value="NZ_JAYGII010000040.1"/>
</dbReference>
<dbReference type="InterPro" id="IPR050771">
    <property type="entry name" value="Alpha-ketoacid_DH_E1_comp"/>
</dbReference>
<dbReference type="Pfam" id="PF00676">
    <property type="entry name" value="E1_dh"/>
    <property type="match status" value="1"/>
</dbReference>
<dbReference type="SUPFAM" id="SSF52518">
    <property type="entry name" value="Thiamin diphosphate-binding fold (THDP-binding)"/>
    <property type="match status" value="1"/>
</dbReference>
<feature type="domain" description="Dehydrogenase E1 component" evidence="5">
    <location>
        <begin position="38"/>
        <end position="322"/>
    </location>
</feature>
<dbReference type="AlphaFoldDB" id="A0AAP6MMV7"/>
<name>A0AAP6MMV7_9GAMM</name>
<dbReference type="NCBIfam" id="TIGR03181">
    <property type="entry name" value="PDH_E1_alph_x"/>
    <property type="match status" value="1"/>
</dbReference>